<evidence type="ECO:0000256" key="4">
    <source>
        <dbReference type="ARBA" id="ARBA00022917"/>
    </source>
</evidence>
<evidence type="ECO:0000259" key="7">
    <source>
        <dbReference type="PROSITE" id="PS50862"/>
    </source>
</evidence>
<keyword evidence="9" id="KW-1185">Reference proteome</keyword>
<dbReference type="GO" id="GO:0006418">
    <property type="term" value="P:tRNA aminoacylation for protein translation"/>
    <property type="evidence" value="ECO:0007669"/>
    <property type="project" value="InterPro"/>
</dbReference>
<dbReference type="GO" id="GO:0005524">
    <property type="term" value="F:ATP binding"/>
    <property type="evidence" value="ECO:0007669"/>
    <property type="project" value="UniProtKB-KW"/>
</dbReference>
<sequence>MPTFVAPGIAVLESEEAALFDALEARFQDIARALGARPVTGPGLLPEEDLARLDFFRNFPHLALPVTTLTEQAREELARGEARTPSPEHPPVPTGCCLPTATCYGLLVSRQRRDIETPEVITAIGRCFRNEDHYDGLRRLRSFHMREALYIGGQEGVVEHLSRATELVLGLADRLGIKMSKEPATDPFYLGDGARSILNQLDPVKFEFVSDDGTAIASVNRHRNFFGERLDISFGGEPAYSGCLAFGVERWVHALLQMHGDARRALVAVNESAA</sequence>
<dbReference type="InterPro" id="IPR006195">
    <property type="entry name" value="aa-tRNA-synth_II"/>
</dbReference>
<gene>
    <name evidence="8" type="ORF">FNH09_26085</name>
</gene>
<dbReference type="Pfam" id="PF00587">
    <property type="entry name" value="tRNA-synt_2b"/>
    <property type="match status" value="1"/>
</dbReference>
<dbReference type="InterPro" id="IPR002314">
    <property type="entry name" value="aa-tRNA-synt_IIb"/>
</dbReference>
<dbReference type="PROSITE" id="PS50862">
    <property type="entry name" value="AA_TRNA_LIGASE_II"/>
    <property type="match status" value="1"/>
</dbReference>
<evidence type="ECO:0000256" key="6">
    <source>
        <dbReference type="SAM" id="MobiDB-lite"/>
    </source>
</evidence>
<dbReference type="GO" id="GO:0004812">
    <property type="term" value="F:aminoacyl-tRNA ligase activity"/>
    <property type="evidence" value="ECO:0007669"/>
    <property type="project" value="UniProtKB-KW"/>
</dbReference>
<dbReference type="SMR" id="A0A5N8VID7"/>
<evidence type="ECO:0000256" key="1">
    <source>
        <dbReference type="ARBA" id="ARBA00022598"/>
    </source>
</evidence>
<keyword evidence="5" id="KW-0030">Aminoacyl-tRNA synthetase</keyword>
<protein>
    <recommendedName>
        <fullName evidence="7">Aminoacyl-transfer RNA synthetases class-II family profile domain-containing protein</fullName>
    </recommendedName>
</protein>
<dbReference type="Gene3D" id="3.30.930.10">
    <property type="entry name" value="Bira Bifunctional Protein, Domain 2"/>
    <property type="match status" value="1"/>
</dbReference>
<dbReference type="InterPro" id="IPR045864">
    <property type="entry name" value="aa-tRNA-synth_II/BPL/LPL"/>
</dbReference>
<keyword evidence="4" id="KW-0648">Protein biosynthesis</keyword>
<proteinExistence type="predicted"/>
<evidence type="ECO:0000256" key="5">
    <source>
        <dbReference type="ARBA" id="ARBA00023146"/>
    </source>
</evidence>
<dbReference type="OrthoDB" id="583154at2"/>
<reference evidence="8 9" key="1">
    <citation type="submission" date="2019-07" db="EMBL/GenBank/DDBJ databases">
        <title>New species of Amycolatopsis and Streptomyces.</title>
        <authorList>
            <person name="Duangmal K."/>
            <person name="Teo W.F.A."/>
            <person name="Lipun K."/>
        </authorList>
    </citation>
    <scope>NUCLEOTIDE SEQUENCE [LARGE SCALE GENOMIC DNA]</scope>
    <source>
        <strain evidence="8 9">NBRC 109810</strain>
    </source>
</reference>
<feature type="region of interest" description="Disordered" evidence="6">
    <location>
        <begin position="74"/>
        <end position="93"/>
    </location>
</feature>
<dbReference type="EMBL" id="VJZD01000119">
    <property type="protein sequence ID" value="MPY34586.1"/>
    <property type="molecule type" value="Genomic_DNA"/>
</dbReference>
<accession>A0A5N8VID7</accession>
<feature type="domain" description="Aminoacyl-transfer RNA synthetases class-II family profile" evidence="7">
    <location>
        <begin position="118"/>
        <end position="268"/>
    </location>
</feature>
<evidence type="ECO:0000313" key="9">
    <source>
        <dbReference type="Proteomes" id="UP000325849"/>
    </source>
</evidence>
<name>A0A5N8VID7_9ACTN</name>
<keyword evidence="3" id="KW-0067">ATP-binding</keyword>
<dbReference type="AlphaFoldDB" id="A0A5N8VID7"/>
<keyword evidence="1" id="KW-0436">Ligase</keyword>
<dbReference type="SUPFAM" id="SSF55681">
    <property type="entry name" value="Class II aaRS and biotin synthetases"/>
    <property type="match status" value="1"/>
</dbReference>
<dbReference type="Proteomes" id="UP000325849">
    <property type="component" value="Unassembled WGS sequence"/>
</dbReference>
<evidence type="ECO:0000313" key="8">
    <source>
        <dbReference type="EMBL" id="MPY34586.1"/>
    </source>
</evidence>
<organism evidence="8 9">
    <name type="scientific">Streptomyces adustus</name>
    <dbReference type="NCBI Taxonomy" id="1609272"/>
    <lineage>
        <taxon>Bacteria</taxon>
        <taxon>Bacillati</taxon>
        <taxon>Actinomycetota</taxon>
        <taxon>Actinomycetes</taxon>
        <taxon>Kitasatosporales</taxon>
        <taxon>Streptomycetaceae</taxon>
        <taxon>Streptomyces</taxon>
    </lineage>
</organism>
<evidence type="ECO:0000256" key="2">
    <source>
        <dbReference type="ARBA" id="ARBA00022741"/>
    </source>
</evidence>
<dbReference type="RefSeq" id="WP_152892167.1">
    <property type="nucleotide sequence ID" value="NZ_VJZD01000119.1"/>
</dbReference>
<keyword evidence="2" id="KW-0547">Nucleotide-binding</keyword>
<comment type="caution">
    <text evidence="8">The sequence shown here is derived from an EMBL/GenBank/DDBJ whole genome shotgun (WGS) entry which is preliminary data.</text>
</comment>
<evidence type="ECO:0000256" key="3">
    <source>
        <dbReference type="ARBA" id="ARBA00022840"/>
    </source>
</evidence>